<comment type="caution">
    <text evidence="1">The sequence shown here is derived from an EMBL/GenBank/DDBJ whole genome shotgun (WGS) entry which is preliminary data.</text>
</comment>
<accession>A0A2N1PJU1</accession>
<reference evidence="1 2" key="1">
    <citation type="journal article" date="2017" name="ISME J.">
        <title>Potential for microbial H2 and metal transformations associated with novel bacteria and archaea in deep terrestrial subsurface sediments.</title>
        <authorList>
            <person name="Hernsdorf A.W."/>
            <person name="Amano Y."/>
            <person name="Miyakawa K."/>
            <person name="Ise K."/>
            <person name="Suzuki Y."/>
            <person name="Anantharaman K."/>
            <person name="Probst A."/>
            <person name="Burstein D."/>
            <person name="Thomas B.C."/>
            <person name="Banfield J.F."/>
        </authorList>
    </citation>
    <scope>NUCLEOTIDE SEQUENCE [LARGE SCALE GENOMIC DNA]</scope>
    <source>
        <strain evidence="1">HGW-Wallbacteria-1</strain>
    </source>
</reference>
<proteinExistence type="predicted"/>
<organism evidence="1 2">
    <name type="scientific">Candidatus Wallbacteria bacterium HGW-Wallbacteria-1</name>
    <dbReference type="NCBI Taxonomy" id="2013854"/>
    <lineage>
        <taxon>Bacteria</taxon>
        <taxon>Candidatus Walliibacteriota</taxon>
    </lineage>
</organism>
<name>A0A2N1PJU1_9BACT</name>
<evidence type="ECO:0000313" key="1">
    <source>
        <dbReference type="EMBL" id="PKK88601.1"/>
    </source>
</evidence>
<protein>
    <submittedName>
        <fullName evidence="1">Uncharacterized protein</fullName>
    </submittedName>
</protein>
<dbReference type="Proteomes" id="UP000233256">
    <property type="component" value="Unassembled WGS sequence"/>
</dbReference>
<gene>
    <name evidence="1" type="ORF">CVV64_18080</name>
</gene>
<evidence type="ECO:0000313" key="2">
    <source>
        <dbReference type="Proteomes" id="UP000233256"/>
    </source>
</evidence>
<dbReference type="AlphaFoldDB" id="A0A2N1PJU1"/>
<sequence>MRLSDLFRKKKTCPLCGGNLEEYDRPDGLIIEVARGVKRSWKLLLAKTLGMDEDKMLDKEACAFLRCEDCERVFRS</sequence>
<dbReference type="EMBL" id="PGXC01000040">
    <property type="protein sequence ID" value="PKK88601.1"/>
    <property type="molecule type" value="Genomic_DNA"/>
</dbReference>